<dbReference type="Proteomes" id="UP000612893">
    <property type="component" value="Unassembled WGS sequence"/>
</dbReference>
<evidence type="ECO:0000313" key="3">
    <source>
        <dbReference type="EMBL" id="MBJ7600792.1"/>
    </source>
</evidence>
<dbReference type="EMBL" id="JAEKNR010000217">
    <property type="protein sequence ID" value="MBJ7600792.1"/>
    <property type="molecule type" value="Genomic_DNA"/>
</dbReference>
<feature type="compositionally biased region" description="Pro residues" evidence="1">
    <location>
        <begin position="30"/>
        <end position="43"/>
    </location>
</feature>
<feature type="region of interest" description="Disordered" evidence="1">
    <location>
        <begin position="27"/>
        <end position="46"/>
    </location>
</feature>
<evidence type="ECO:0000313" key="4">
    <source>
        <dbReference type="Proteomes" id="UP000612893"/>
    </source>
</evidence>
<feature type="chain" id="PRO_5044809022" description="Lipoprotein" evidence="2">
    <location>
        <begin position="27"/>
        <end position="180"/>
    </location>
</feature>
<comment type="caution">
    <text evidence="3">The sequence shown here is derived from an EMBL/GenBank/DDBJ whole genome shotgun (WGS) entry which is preliminary data.</text>
</comment>
<dbReference type="AlphaFoldDB" id="A0A934K5F8"/>
<evidence type="ECO:0000256" key="2">
    <source>
        <dbReference type="SAM" id="SignalP"/>
    </source>
</evidence>
<accession>A0A934K5F8</accession>
<keyword evidence="2" id="KW-0732">Signal</keyword>
<evidence type="ECO:0000256" key="1">
    <source>
        <dbReference type="SAM" id="MobiDB-lite"/>
    </source>
</evidence>
<gene>
    <name evidence="3" type="ORF">JF922_22315</name>
</gene>
<sequence length="180" mass="18683">MPRPRIRLAGIVLVALFGAGCQGVQAPKVDAPPPAPTSTPSPSPTAAANWTQSLDFSGDVHGTMTTVVPVSPQIRSECTGRNSRPAGVWASTLFGFVGSDVYGVLFAVGQYRGPGSYSAPDVTVQVHSSDNSAVWQSIGERSAKFTVGPDEESGTVDASLTNLGSNQATMQLSGSWNCRT</sequence>
<dbReference type="PROSITE" id="PS51257">
    <property type="entry name" value="PROKAR_LIPOPROTEIN"/>
    <property type="match status" value="1"/>
</dbReference>
<name>A0A934K5F8_9BACT</name>
<proteinExistence type="predicted"/>
<organism evidence="3 4">
    <name type="scientific">Candidatus Nephthysia bennettiae</name>
    <dbReference type="NCBI Taxonomy" id="3127016"/>
    <lineage>
        <taxon>Bacteria</taxon>
        <taxon>Bacillati</taxon>
        <taxon>Candidatus Dormiibacterota</taxon>
        <taxon>Candidatus Dormibacteria</taxon>
        <taxon>Candidatus Dormibacterales</taxon>
        <taxon>Candidatus Dormibacteraceae</taxon>
        <taxon>Candidatus Nephthysia</taxon>
    </lineage>
</organism>
<reference evidence="3" key="1">
    <citation type="submission" date="2020-10" db="EMBL/GenBank/DDBJ databases">
        <title>Ca. Dormibacterota MAGs.</title>
        <authorList>
            <person name="Montgomery K."/>
        </authorList>
    </citation>
    <scope>NUCLEOTIDE SEQUENCE [LARGE SCALE GENOMIC DNA]</scope>
    <source>
        <strain evidence="3">SC8812_S17_10</strain>
    </source>
</reference>
<feature type="signal peptide" evidence="2">
    <location>
        <begin position="1"/>
        <end position="26"/>
    </location>
</feature>
<protein>
    <recommendedName>
        <fullName evidence="5">Lipoprotein</fullName>
    </recommendedName>
</protein>
<dbReference type="RefSeq" id="WP_338204757.1">
    <property type="nucleotide sequence ID" value="NZ_JAEKNR010000217.1"/>
</dbReference>
<evidence type="ECO:0008006" key="5">
    <source>
        <dbReference type="Google" id="ProtNLM"/>
    </source>
</evidence>
<keyword evidence="4" id="KW-1185">Reference proteome</keyword>